<dbReference type="EC" id="2.3.2.27" evidence="10"/>
<keyword evidence="6 10" id="KW-0833">Ubl conjugation pathway</keyword>
<dbReference type="OrthoDB" id="26387at2759"/>
<feature type="transmembrane region" description="Helical" evidence="12">
    <location>
        <begin position="66"/>
        <end position="88"/>
    </location>
</feature>
<evidence type="ECO:0000256" key="3">
    <source>
        <dbReference type="ARBA" id="ARBA00022679"/>
    </source>
</evidence>
<protein>
    <recommendedName>
        <fullName evidence="10">E3 ubiquitin-protein ligase</fullName>
        <ecNumber evidence="10">2.3.2.27</ecNumber>
    </recommendedName>
</protein>
<keyword evidence="12" id="KW-0472">Membrane</keyword>
<evidence type="ECO:0000313" key="14">
    <source>
        <dbReference type="EMBL" id="KPI88414.1"/>
    </source>
</evidence>
<feature type="region of interest" description="Disordered" evidence="11">
    <location>
        <begin position="1179"/>
        <end position="1201"/>
    </location>
</feature>
<keyword evidence="14" id="KW-0436">Ligase</keyword>
<feature type="compositionally biased region" description="Basic and acidic residues" evidence="11">
    <location>
        <begin position="1653"/>
        <end position="1669"/>
    </location>
</feature>
<comment type="catalytic activity">
    <reaction evidence="1 10">
        <text>S-ubiquitinyl-[E2 ubiquitin-conjugating enzyme]-L-cysteine + [acceptor protein]-L-lysine = [E2 ubiquitin-conjugating enzyme]-L-cysteine + N(6)-ubiquitinyl-[acceptor protein]-L-lysine.</text>
        <dbReference type="EC" id="2.3.2.27"/>
    </reaction>
</comment>
<keyword evidence="7 10" id="KW-0862">Zinc</keyword>
<dbReference type="GO" id="GO:0005737">
    <property type="term" value="C:cytoplasm"/>
    <property type="evidence" value="ECO:0007669"/>
    <property type="project" value="TreeGrafter"/>
</dbReference>
<keyword evidence="5 10" id="KW-0863">Zinc-finger</keyword>
<dbReference type="SMART" id="SM00396">
    <property type="entry name" value="ZnF_UBR1"/>
    <property type="match status" value="1"/>
</dbReference>
<comment type="caution">
    <text evidence="14">The sequence shown here is derived from an EMBL/GenBank/DDBJ whole genome shotgun (WGS) entry which is preliminary data.</text>
</comment>
<dbReference type="GO" id="GO:0016874">
    <property type="term" value="F:ligase activity"/>
    <property type="evidence" value="ECO:0007669"/>
    <property type="project" value="UniProtKB-KW"/>
</dbReference>
<keyword evidence="4 10" id="KW-0479">Metal-binding</keyword>
<proteinExistence type="inferred from homology"/>
<dbReference type="EMBL" id="LJSK01000051">
    <property type="protein sequence ID" value="KPI88414.1"/>
    <property type="molecule type" value="Genomic_DNA"/>
</dbReference>
<keyword evidence="12" id="KW-0812">Transmembrane</keyword>
<keyword evidence="3 10" id="KW-0808">Transferase</keyword>
<evidence type="ECO:0000256" key="2">
    <source>
        <dbReference type="ARBA" id="ARBA00004906"/>
    </source>
</evidence>
<feature type="region of interest" description="Disordered" evidence="11">
    <location>
        <begin position="1427"/>
        <end position="1478"/>
    </location>
</feature>
<reference evidence="14 15" key="1">
    <citation type="journal article" date="2015" name="PLoS Pathog.">
        <title>Leptomonas seymouri: Adaptations to the Dixenous Life Cycle Analyzed by Genome Sequencing, Transcriptome Profiling and Co-infection with Leishmania donovani.</title>
        <authorList>
            <person name="Kraeva N."/>
            <person name="Butenko A."/>
            <person name="Hlavacova J."/>
            <person name="Kostygov A."/>
            <person name="Myskova J."/>
            <person name="Grybchuk D."/>
            <person name="Lestinova T."/>
            <person name="Votypka J."/>
            <person name="Volf P."/>
            <person name="Opperdoes F."/>
            <person name="Flegontov P."/>
            <person name="Lukes J."/>
            <person name="Yurchenko V."/>
        </authorList>
    </citation>
    <scope>NUCLEOTIDE SEQUENCE [LARGE SCALE GENOMIC DNA]</scope>
    <source>
        <strain evidence="14 15">ATCC 30220</strain>
    </source>
</reference>
<evidence type="ECO:0000256" key="4">
    <source>
        <dbReference type="ARBA" id="ARBA00022723"/>
    </source>
</evidence>
<evidence type="ECO:0000256" key="5">
    <source>
        <dbReference type="ARBA" id="ARBA00022771"/>
    </source>
</evidence>
<feature type="region of interest" description="Disordered" evidence="11">
    <location>
        <begin position="930"/>
        <end position="960"/>
    </location>
</feature>
<dbReference type="PANTHER" id="PTHR21497:SF24">
    <property type="entry name" value="E3 UBIQUITIN-PROTEIN LIGASE UBR1"/>
    <property type="match status" value="1"/>
</dbReference>
<feature type="compositionally biased region" description="Polar residues" evidence="11">
    <location>
        <begin position="407"/>
        <end position="416"/>
    </location>
</feature>
<keyword evidence="12" id="KW-1133">Transmembrane helix</keyword>
<dbReference type="GO" id="GO:0016567">
    <property type="term" value="P:protein ubiquitination"/>
    <property type="evidence" value="ECO:0007669"/>
    <property type="project" value="UniProtKB-UniRule"/>
</dbReference>
<dbReference type="Pfam" id="PF18995">
    <property type="entry name" value="PRT6_C"/>
    <property type="match status" value="1"/>
</dbReference>
<dbReference type="PROSITE" id="PS51157">
    <property type="entry name" value="ZF_UBR"/>
    <property type="match status" value="1"/>
</dbReference>
<dbReference type="GO" id="GO:0000151">
    <property type="term" value="C:ubiquitin ligase complex"/>
    <property type="evidence" value="ECO:0007669"/>
    <property type="project" value="TreeGrafter"/>
</dbReference>
<accession>A0A0N1I961</accession>
<feature type="region of interest" description="Disordered" evidence="11">
    <location>
        <begin position="403"/>
        <end position="422"/>
    </location>
</feature>
<dbReference type="OMA" id="CGHAAHK"/>
<gene>
    <name evidence="14" type="ORF">ABL78_2479</name>
</gene>
<comment type="similarity">
    <text evidence="8 10">Belongs to the E3 ubiquitin-protein ligase UBR1-like family.</text>
</comment>
<dbReference type="GO" id="GO:0008270">
    <property type="term" value="F:zinc ion binding"/>
    <property type="evidence" value="ECO:0007669"/>
    <property type="project" value="UniProtKB-UniRule"/>
</dbReference>
<keyword evidence="15" id="KW-1185">Reference proteome</keyword>
<feature type="region of interest" description="Disordered" evidence="11">
    <location>
        <begin position="1650"/>
        <end position="1669"/>
    </location>
</feature>
<sequence>MLGLLYDLLLTLIGLSILLTSPFSSLSAVLTFTFLRSRVHPYVKSASTRDARHPRASEAIARSSTLSWAEICVLIPSTLLILTLAYLLSRCIRHLAYPATRNRPSHFMKHFVEHLMRYDPAKPATWSISQLRLYAAEHNISIPSGCEKPELVALVDECLTNVLLAEHIRKENALDDTVLTDIVATSVAKILHCRASPTYAITLRQHPKKLQEIISAGLHQLESLTYIAQLCGAQLLSPLSAWLEQVAHAEDDGASFQKALVPVDGAAVASAVCGRFCGDGDLVVRCLDCGADPTCVLCIDCFRDSPCVNHRYRITQGSGNGMCDCGDPTAWKPESFCSRHRPAAAANANGEGDADVPKPVDALAEEDREWVVTLLRGVIQFISLTLLQYLRISEVKKRAKVLENTARRPSSATQPPSQDPEATLMEDVALIADTYDWLSGWLTPAAHRLWGLISTSEVAKQMVAQLWMEPLCLSTTLSASSADALHGNEEAESGKPKKKNRPDAVVVAALPDNFSCLHPVFLFETLRPVTEREQPLKQAMPDLWRPVLAKCIGHCLSVAKLRMPVGALMTTYAECINAHEASDDSHCPLREYQVQVLTNPDVLKYLMTPSNMPYSNATNTIVHRVLSSIFYTLCVSVDQGPSNPILRTSSVATDGLIFIEHQNECLSYGGIIVMNYCLTSLPAACYTLVLNRLAWRALAQIHGTLAISGYICADPDAPTDASKFPAPDFFARIMSRHTWLWFHSLRAVLAALMQLPADDSSSAASTHATASIPQISPADFTAALHVPHEMWQRWTEATRFDAPPDTSRRRRIFMQMLRYCQVTKGQDEALLILQNGELAAAQMAAIQQHLEEENGEGRSRTHGTATAALVMNAALVTAVGYTVQVLYEVSRTMDTVFQKQRDGFCQRCHTIALERENRPGAAVALPEAAEQEVVNEEEGNGKVSDGRDAPPSAAAAGASAVDIELDEEDGGDSLRSLKSPPVVPPSRSPVDVFEYNLLQPALHAAAFSNHLPHMFGTVLTAWVIEQQRRHTGTHPPPRALTAGATTRLSGLCDDDVQTPSSPHLARPLHTLLDCFFKLRAKVKPHLVQDRLTFCQQLLDSLVMPQVLIGQVSDGLWRRDSYGVSAAISMYIGCSRSVAAEFDILMMQVLTMELAPADMAIQMLQRFSYTKQSLSAKKKPDAALAATSTRRGSGGARRPRRPAFRRHLQGFKHYLRLVLTLVVDTTKASFHPPLSAHCIERTVAHFLAQKKASHSTIVQVVSDSVRGGDFGITEEDEKDANGNAIRFTQVIDVAIKKLAVAQDSNRGKQFRLRDVQTWNTHVSLYQGSIFDSQLEEVHSNYRSIALASEMERQPTDEVVRSADRHALPPTQLSDDDMYAELLPTTRALLHTDALLLPTLYVLHEFVNAHAPPPPAAAAVEAHSLVCSGEGRESPRSDASASRWGSDASGFESNTYQSPQSMSTVNGDDSDSDSDSDDADESANLITREALLHAVTALYLCVQDCRSITRAMLAIERANDDPQTSAAVDASQARGVDDRNGISWVLVELYLQRYRVNELSFTPSSCAQVLPLPELIRHRTLLQKLQTHVTLRCPATPTSRAATVRVTSADMLNRLRHYLSCNKDADIYSCLEMVEEVLVLTGLATFDTAAATSEQHSKEEEARSRKKQIQERQAKLMQRMRSRVLKTVVDKNVSPASTMTAAMNGSEKSEQVVPGPSSPLAKTGAAANSASGSLLTKLLLELVAVDCCVCHATTEEPLFLLCHTSTSSVLLQLGALTLPDGRGVHNHLSTCGHAAHKTCVEKLFVRLSVLWQRWNFRSQLYLGPTEFNCPLCNMIVTTLAPVPALPFSLTNPAAPGVPALSPSLFEELQYGTWHPSSGGGDDRTEDVVVEFQTNLANSAVGFSPSEDIPAIVATEDALQKDNEAVWILSETMRTFYYSCNLLLEGVKAGQTISHRHLTSLLSLLVSLLPAKLQAARATLRANFERTTTDQSSLLLLDALLKPRDAADLIRAHVMAHVLPSVAHGYLRRLLACAERATDAGVGAESDEESASVSAFREAAAELEANFPGTTMAVWQAMGVLTLLKALLVEDASHAIILHSDSFTVAGTVTFTTLNSKCIRTPTARCTAVVRMMQYLLPVPHKSSTEKLQVVALDLLECIRDSVDTVTQPAAASQQPHPPVLLYTSADAHVDQISEKLLHLPRVYATILTTFAERKLCSCCHREATNPVLCCRCGQFMCMFRHGSGSSPELYRHVRACGGAIGMFLAVRLGTLYVMELTSGRLYAMPSNYTDEYGERDRNLRRGVPLLRDRQETQKLIELWMQNKWGAVSTVFANSNRIDLTGL</sequence>
<evidence type="ECO:0000256" key="1">
    <source>
        <dbReference type="ARBA" id="ARBA00000900"/>
    </source>
</evidence>
<evidence type="ECO:0000313" key="15">
    <source>
        <dbReference type="Proteomes" id="UP000038009"/>
    </source>
</evidence>
<dbReference type="Proteomes" id="UP000038009">
    <property type="component" value="Unassembled WGS sequence"/>
</dbReference>
<dbReference type="PANTHER" id="PTHR21497">
    <property type="entry name" value="UBIQUITIN LIGASE E3 ALPHA-RELATED"/>
    <property type="match status" value="1"/>
</dbReference>
<dbReference type="GO" id="GO:0071596">
    <property type="term" value="P:ubiquitin-dependent protein catabolic process via the N-end rule pathway"/>
    <property type="evidence" value="ECO:0007669"/>
    <property type="project" value="UniProtKB-UniRule"/>
</dbReference>
<feature type="domain" description="UBR-type" evidence="13">
    <location>
        <begin position="271"/>
        <end position="342"/>
    </location>
</feature>
<dbReference type="InterPro" id="IPR003126">
    <property type="entry name" value="Znf_UBR"/>
</dbReference>
<comment type="pathway">
    <text evidence="2 10">Protein modification; protein ubiquitination.</text>
</comment>
<evidence type="ECO:0000256" key="11">
    <source>
        <dbReference type="SAM" id="MobiDB-lite"/>
    </source>
</evidence>
<organism evidence="14 15">
    <name type="scientific">Leptomonas seymouri</name>
    <dbReference type="NCBI Taxonomy" id="5684"/>
    <lineage>
        <taxon>Eukaryota</taxon>
        <taxon>Discoba</taxon>
        <taxon>Euglenozoa</taxon>
        <taxon>Kinetoplastea</taxon>
        <taxon>Metakinetoplastina</taxon>
        <taxon>Trypanosomatida</taxon>
        <taxon>Trypanosomatidae</taxon>
        <taxon>Leishmaniinae</taxon>
        <taxon>Leptomonas</taxon>
    </lineage>
</organism>
<evidence type="ECO:0000259" key="13">
    <source>
        <dbReference type="PROSITE" id="PS51157"/>
    </source>
</evidence>
<dbReference type="CDD" id="cd19672">
    <property type="entry name" value="UBR-box_UBR1_like"/>
    <property type="match status" value="1"/>
</dbReference>
<evidence type="ECO:0000256" key="6">
    <source>
        <dbReference type="ARBA" id="ARBA00022786"/>
    </source>
</evidence>
<dbReference type="UniPathway" id="UPA00143"/>
<evidence type="ECO:0000256" key="8">
    <source>
        <dbReference type="ARBA" id="ARBA00046341"/>
    </source>
</evidence>
<feature type="compositionally biased region" description="Polar residues" evidence="11">
    <location>
        <begin position="1449"/>
        <end position="1465"/>
    </location>
</feature>
<name>A0A0N1I961_LEPSE</name>
<dbReference type="VEuPathDB" id="TriTrypDB:Lsey_0051_0120"/>
<dbReference type="FunFam" id="2.10.110.30:FF:000002">
    <property type="entry name" value="Putative e3 ubiquitin-protein ligase ubr3"/>
    <property type="match status" value="1"/>
</dbReference>
<feature type="compositionally biased region" description="Low complexity" evidence="11">
    <location>
        <begin position="949"/>
        <end position="960"/>
    </location>
</feature>
<comment type="function">
    <text evidence="10">Ubiquitin ligase protein which is a component of the N-end rule pathway. Recognizes and binds to proteins bearing specific N-terminal residues that are destabilizing according to the N-end rule, leading to their ubiquitination and subsequent degradation.</text>
</comment>
<evidence type="ECO:0000256" key="12">
    <source>
        <dbReference type="SAM" id="Phobius"/>
    </source>
</evidence>
<dbReference type="Gene3D" id="2.10.110.30">
    <property type="match status" value="1"/>
</dbReference>
<dbReference type="InterPro" id="IPR039164">
    <property type="entry name" value="UBR1-like"/>
</dbReference>
<dbReference type="GO" id="GO:0061630">
    <property type="term" value="F:ubiquitin protein ligase activity"/>
    <property type="evidence" value="ECO:0007669"/>
    <property type="project" value="UniProtKB-UniRule"/>
</dbReference>
<feature type="compositionally biased region" description="Acidic residues" evidence="11">
    <location>
        <begin position="1466"/>
        <end position="1478"/>
    </location>
</feature>
<evidence type="ECO:0000256" key="10">
    <source>
        <dbReference type="RuleBase" id="RU366018"/>
    </source>
</evidence>
<feature type="zinc finger region" description="UBR-type" evidence="9">
    <location>
        <begin position="271"/>
        <end position="342"/>
    </location>
</feature>
<evidence type="ECO:0000256" key="7">
    <source>
        <dbReference type="ARBA" id="ARBA00022833"/>
    </source>
</evidence>
<dbReference type="Pfam" id="PF02207">
    <property type="entry name" value="zf-UBR"/>
    <property type="match status" value="1"/>
</dbReference>
<dbReference type="InterPro" id="IPR044046">
    <property type="entry name" value="E3_ligase_UBR-like_C"/>
</dbReference>
<evidence type="ECO:0000256" key="9">
    <source>
        <dbReference type="PROSITE-ProRule" id="PRU00508"/>
    </source>
</evidence>